<dbReference type="Gene3D" id="3.40.50.10420">
    <property type="entry name" value="NagB/RpiA/CoA transferase-like"/>
    <property type="match status" value="1"/>
</dbReference>
<name>A0A1W1Z906_9FLAO</name>
<organism evidence="2 3">
    <name type="scientific">Moheibacter sediminis</name>
    <dbReference type="NCBI Taxonomy" id="1434700"/>
    <lineage>
        <taxon>Bacteria</taxon>
        <taxon>Pseudomonadati</taxon>
        <taxon>Bacteroidota</taxon>
        <taxon>Flavobacteriia</taxon>
        <taxon>Flavobacteriales</taxon>
        <taxon>Weeksellaceae</taxon>
        <taxon>Moheibacter</taxon>
    </lineage>
</organism>
<protein>
    <submittedName>
        <fullName evidence="2">Uncharacterized ACR, YkgG family COG1556</fullName>
    </submittedName>
</protein>
<dbReference type="InterPro" id="IPR003741">
    <property type="entry name" value="LUD_dom"/>
</dbReference>
<accession>A0A1W1Z906</accession>
<dbReference type="InterPro" id="IPR024185">
    <property type="entry name" value="FTHF_cligase-like_sf"/>
</dbReference>
<evidence type="ECO:0000313" key="2">
    <source>
        <dbReference type="EMBL" id="SMC44864.1"/>
    </source>
</evidence>
<dbReference type="STRING" id="1434700.SAMN06296427_102258"/>
<gene>
    <name evidence="2" type="ORF">SAMN06296427_102258</name>
</gene>
<dbReference type="EMBL" id="FWXS01000002">
    <property type="protein sequence ID" value="SMC44864.1"/>
    <property type="molecule type" value="Genomic_DNA"/>
</dbReference>
<proteinExistence type="predicted"/>
<dbReference type="Proteomes" id="UP000192393">
    <property type="component" value="Unassembled WGS sequence"/>
</dbReference>
<keyword evidence="3" id="KW-1185">Reference proteome</keyword>
<feature type="domain" description="LUD" evidence="1">
    <location>
        <begin position="40"/>
        <end position="175"/>
    </location>
</feature>
<evidence type="ECO:0000259" key="1">
    <source>
        <dbReference type="Pfam" id="PF02589"/>
    </source>
</evidence>
<dbReference type="SUPFAM" id="SSF100950">
    <property type="entry name" value="NagB/RpiA/CoA transferase-like"/>
    <property type="match status" value="1"/>
</dbReference>
<reference evidence="2 3" key="1">
    <citation type="submission" date="2017-04" db="EMBL/GenBank/DDBJ databases">
        <authorList>
            <person name="Afonso C.L."/>
            <person name="Miller P.J."/>
            <person name="Scott M.A."/>
            <person name="Spackman E."/>
            <person name="Goraichik I."/>
            <person name="Dimitrov K.M."/>
            <person name="Suarez D.L."/>
            <person name="Swayne D.E."/>
        </authorList>
    </citation>
    <scope>NUCLEOTIDE SEQUENCE [LARGE SCALE GENOMIC DNA]</scope>
    <source>
        <strain evidence="2 3">CGMCC 1.12708</strain>
    </source>
</reference>
<evidence type="ECO:0000313" key="3">
    <source>
        <dbReference type="Proteomes" id="UP000192393"/>
    </source>
</evidence>
<sequence length="197" mass="22220">MSMWKKLKQLLTAQSDESSTDESDLEFVAFQSNDPIDVLFAKNFNAGGGQFFYCDGEQEALETLKEIIGNEQIDQIICFEDKLQSFLNRLNVKHTSMLGDSDFSFIECEYLVAYDGAIMLSSHQTSGRKLNELPDNFIIYANPKQLVSNISEALQRLKSCKGDNLPSNITSIRGKNMHNFDSSPNAKNIFLLLVEQI</sequence>
<dbReference type="Pfam" id="PF02589">
    <property type="entry name" value="LUD_dom"/>
    <property type="match status" value="1"/>
</dbReference>
<dbReference type="AlphaFoldDB" id="A0A1W1Z906"/>
<dbReference type="InterPro" id="IPR037171">
    <property type="entry name" value="NagB/RpiA_transferase-like"/>
</dbReference>